<gene>
    <name evidence="3" type="ORF">J2Z69_003193</name>
</gene>
<protein>
    <submittedName>
        <fullName evidence="3">Glycosyltransferase involved in cell wall biosynthesis</fullName>
    </submittedName>
</protein>
<dbReference type="RefSeq" id="WP_209864651.1">
    <property type="nucleotide sequence ID" value="NZ_JAGGLD010000006.1"/>
</dbReference>
<evidence type="ECO:0000256" key="1">
    <source>
        <dbReference type="SAM" id="MobiDB-lite"/>
    </source>
</evidence>
<evidence type="ECO:0000259" key="2">
    <source>
        <dbReference type="Pfam" id="PF00534"/>
    </source>
</evidence>
<organism evidence="3 4">
    <name type="scientific">Paenibacillus shirakamiensis</name>
    <dbReference type="NCBI Taxonomy" id="1265935"/>
    <lineage>
        <taxon>Bacteria</taxon>
        <taxon>Bacillati</taxon>
        <taxon>Bacillota</taxon>
        <taxon>Bacilli</taxon>
        <taxon>Bacillales</taxon>
        <taxon>Paenibacillaceae</taxon>
        <taxon>Paenibacillus</taxon>
    </lineage>
</organism>
<comment type="caution">
    <text evidence="3">The sequence shown here is derived from an EMBL/GenBank/DDBJ whole genome shotgun (WGS) entry which is preliminary data.</text>
</comment>
<evidence type="ECO:0000313" key="4">
    <source>
        <dbReference type="Proteomes" id="UP001519288"/>
    </source>
</evidence>
<feature type="compositionally biased region" description="Basic residues" evidence="1">
    <location>
        <begin position="455"/>
        <end position="474"/>
    </location>
</feature>
<proteinExistence type="predicted"/>
<evidence type="ECO:0000313" key="3">
    <source>
        <dbReference type="EMBL" id="MBP2002136.1"/>
    </source>
</evidence>
<reference evidence="3 4" key="1">
    <citation type="submission" date="2021-03" db="EMBL/GenBank/DDBJ databases">
        <title>Genomic Encyclopedia of Type Strains, Phase IV (KMG-IV): sequencing the most valuable type-strain genomes for metagenomic binning, comparative biology and taxonomic classification.</title>
        <authorList>
            <person name="Goeker M."/>
        </authorList>
    </citation>
    <scope>NUCLEOTIDE SEQUENCE [LARGE SCALE GENOMIC DNA]</scope>
    <source>
        <strain evidence="3 4">DSM 26806</strain>
    </source>
</reference>
<dbReference type="PANTHER" id="PTHR45947:SF3">
    <property type="entry name" value="SULFOQUINOVOSYL TRANSFERASE SQD2"/>
    <property type="match status" value="1"/>
</dbReference>
<dbReference type="Gene3D" id="3.40.50.2000">
    <property type="entry name" value="Glycogen Phosphorylase B"/>
    <property type="match status" value="2"/>
</dbReference>
<feature type="compositionally biased region" description="Polar residues" evidence="1">
    <location>
        <begin position="421"/>
        <end position="431"/>
    </location>
</feature>
<dbReference type="InterPro" id="IPR001296">
    <property type="entry name" value="Glyco_trans_1"/>
</dbReference>
<feature type="compositionally biased region" description="Basic residues" evidence="1">
    <location>
        <begin position="484"/>
        <end position="500"/>
    </location>
</feature>
<dbReference type="SUPFAM" id="SSF53756">
    <property type="entry name" value="UDP-Glycosyltransferase/glycogen phosphorylase"/>
    <property type="match status" value="1"/>
</dbReference>
<feature type="compositionally biased region" description="Basic residues" evidence="1">
    <location>
        <begin position="436"/>
        <end position="447"/>
    </location>
</feature>
<accession>A0ABS4JMC3</accession>
<dbReference type="Proteomes" id="UP001519288">
    <property type="component" value="Unassembled WGS sequence"/>
</dbReference>
<feature type="domain" description="Glycosyl transferase family 1" evidence="2">
    <location>
        <begin position="198"/>
        <end position="367"/>
    </location>
</feature>
<keyword evidence="4" id="KW-1185">Reference proteome</keyword>
<dbReference type="Pfam" id="PF00534">
    <property type="entry name" value="Glycos_transf_1"/>
    <property type="match status" value="1"/>
</dbReference>
<dbReference type="EMBL" id="JAGGLD010000006">
    <property type="protein sequence ID" value="MBP2002136.1"/>
    <property type="molecule type" value="Genomic_DNA"/>
</dbReference>
<name>A0ABS4JMC3_9BACL</name>
<dbReference type="PANTHER" id="PTHR45947">
    <property type="entry name" value="SULFOQUINOVOSYL TRANSFERASE SQD2"/>
    <property type="match status" value="1"/>
</dbReference>
<feature type="region of interest" description="Disordered" evidence="1">
    <location>
        <begin position="421"/>
        <end position="500"/>
    </location>
</feature>
<sequence>MAHKAKMMLFSHVSNTRSITGAEKLLLFFCRKLSSYFDVMLVAPQEGQITLLAQQAGIRTCIHAYPLFHEIYTPHAHLFKDAEKHKMSLACQTLAELIRIEAPDVVLTNTCVNVLPAMAASSLGIPVLWSITESMVVNEYTPLSVALIDRYSDWITGISVSALSAFANLPVPEKISLIYPSWDTEEIHPEYWELLREQKRSEFKLLPDQRCIGYISAFLTRDKGLRDFVDMALALLPSDPSLRFLIIGRIVDRDFYTECLSRINASGHAAKFQFVVFEPSVEAVYCAMDLIVVPSLVPEGFGLTAMEAMAHGKPVAAYGSGGLREILEAVGSTEMLAEPRDYKDLTAKIKAQLTDPQSLADIGRRNRIRVHEIFGTTAYEQRLKRTVESWVAYRPDLLQLAEDEGRIVAVSHRPHILSISTPTAPLEQSSPILPLHHPRTRRRKRNASRTSIRSRNLRPRKRKIPTTRRRKIKLYPRSSSASRRASKHRGARRKARTMKS</sequence>
<dbReference type="InterPro" id="IPR050194">
    <property type="entry name" value="Glycosyltransferase_grp1"/>
</dbReference>